<name>A0ABV6GDL7_9BACI</name>
<dbReference type="CDD" id="cd24076">
    <property type="entry name" value="ASKHA_ATPase_ROK_BsXylR-like"/>
    <property type="match status" value="1"/>
</dbReference>
<evidence type="ECO:0000256" key="1">
    <source>
        <dbReference type="ARBA" id="ARBA00002486"/>
    </source>
</evidence>
<proteinExistence type="inferred from homology"/>
<dbReference type="RefSeq" id="WP_378933298.1">
    <property type="nucleotide sequence ID" value="NZ_JBHLVO010000006.1"/>
</dbReference>
<dbReference type="Pfam" id="PF13412">
    <property type="entry name" value="HTH_24"/>
    <property type="match status" value="1"/>
</dbReference>
<accession>A0ABV6GDL7</accession>
<dbReference type="EMBL" id="JBHLVO010000006">
    <property type="protein sequence ID" value="MFC0271775.1"/>
    <property type="molecule type" value="Genomic_DNA"/>
</dbReference>
<keyword evidence="3" id="KW-0859">Xylose metabolism</keyword>
<dbReference type="SUPFAM" id="SSF46785">
    <property type="entry name" value="Winged helix' DNA-binding domain"/>
    <property type="match status" value="1"/>
</dbReference>
<sequence>MTWNQQLVKVNNKSLVLHTIKEQAPISRADISQHLGLTKGTVSSLVNELLEEKICYESGPGESSGGRRPVMLLFNERAGYSIGIDLGVNYILGVLTDLTGNIVSEKMKHVNNMDYEKTILTIKEIIQFLLNSSPNSHYGVVGVGIAVPGIVNKDGDNILLAPNLGWENINLKQDIEKEYSLPVVIDNEANAGAYGEKRFGSGKEYENLIYLSAGIGIGVGFILNNELYRGADGFSGEMGHMIIEINGKECRCGSTGCWELYASEQALLHQAKYLQLSIKSEEISLESLVELAKENEEIISLFDQIGRYLGIGITNIINTFNPQQIIIGNRLALAKELLLKPIVEVIERHSLRHNQTNLKINFAELTNYSAALGVSAFVIEFFLKSDLHEKHKKIPIG</sequence>
<dbReference type="Pfam" id="PF00480">
    <property type="entry name" value="ROK"/>
    <property type="match status" value="1"/>
</dbReference>
<comment type="caution">
    <text evidence="4">The sequence shown here is derived from an EMBL/GenBank/DDBJ whole genome shotgun (WGS) entry which is preliminary data.</text>
</comment>
<dbReference type="Gene3D" id="3.30.420.40">
    <property type="match status" value="2"/>
</dbReference>
<dbReference type="InterPro" id="IPR000600">
    <property type="entry name" value="ROK"/>
</dbReference>
<keyword evidence="5" id="KW-1185">Reference proteome</keyword>
<comment type="similarity">
    <text evidence="2">Belongs to the ROK (NagC/XylR) family.</text>
</comment>
<evidence type="ECO:0000256" key="3">
    <source>
        <dbReference type="ARBA" id="ARBA00022629"/>
    </source>
</evidence>
<comment type="function">
    <text evidence="1">Transcriptional repressor of xylose-utilizing enzymes.</text>
</comment>
<keyword evidence="3" id="KW-0119">Carbohydrate metabolism</keyword>
<dbReference type="SUPFAM" id="SSF53067">
    <property type="entry name" value="Actin-like ATPase domain"/>
    <property type="match status" value="1"/>
</dbReference>
<dbReference type="InterPro" id="IPR036390">
    <property type="entry name" value="WH_DNA-bd_sf"/>
</dbReference>
<dbReference type="Gene3D" id="1.10.10.10">
    <property type="entry name" value="Winged helix-like DNA-binding domain superfamily/Winged helix DNA-binding domain"/>
    <property type="match status" value="1"/>
</dbReference>
<reference evidence="4 5" key="1">
    <citation type="submission" date="2024-09" db="EMBL/GenBank/DDBJ databases">
        <authorList>
            <person name="Sun Q."/>
            <person name="Mori K."/>
        </authorList>
    </citation>
    <scope>NUCLEOTIDE SEQUENCE [LARGE SCALE GENOMIC DNA]</scope>
    <source>
        <strain evidence="4 5">CCM 7228</strain>
    </source>
</reference>
<evidence type="ECO:0000313" key="5">
    <source>
        <dbReference type="Proteomes" id="UP001589854"/>
    </source>
</evidence>
<dbReference type="InterPro" id="IPR043129">
    <property type="entry name" value="ATPase_NBD"/>
</dbReference>
<dbReference type="PANTHER" id="PTHR18964">
    <property type="entry name" value="ROK (REPRESSOR, ORF, KINASE) FAMILY"/>
    <property type="match status" value="1"/>
</dbReference>
<evidence type="ECO:0000256" key="2">
    <source>
        <dbReference type="ARBA" id="ARBA00006479"/>
    </source>
</evidence>
<evidence type="ECO:0000313" key="4">
    <source>
        <dbReference type="EMBL" id="MFC0271775.1"/>
    </source>
</evidence>
<gene>
    <name evidence="4" type="ORF">ACFFIX_09945</name>
</gene>
<organism evidence="4 5">
    <name type="scientific">Metabacillus herbersteinensis</name>
    <dbReference type="NCBI Taxonomy" id="283816"/>
    <lineage>
        <taxon>Bacteria</taxon>
        <taxon>Bacillati</taxon>
        <taxon>Bacillota</taxon>
        <taxon>Bacilli</taxon>
        <taxon>Bacillales</taxon>
        <taxon>Bacillaceae</taxon>
        <taxon>Metabacillus</taxon>
    </lineage>
</organism>
<protein>
    <submittedName>
        <fullName evidence="4">ROK family protein</fullName>
    </submittedName>
</protein>
<dbReference type="InterPro" id="IPR036388">
    <property type="entry name" value="WH-like_DNA-bd_sf"/>
</dbReference>
<dbReference type="Proteomes" id="UP001589854">
    <property type="component" value="Unassembled WGS sequence"/>
</dbReference>
<dbReference type="PANTHER" id="PTHR18964:SF149">
    <property type="entry name" value="BIFUNCTIONAL UDP-N-ACETYLGLUCOSAMINE 2-EPIMERASE_N-ACETYLMANNOSAMINE KINASE"/>
    <property type="match status" value="1"/>
</dbReference>